<dbReference type="GO" id="GO:0006353">
    <property type="term" value="P:DNA-templated transcription termination"/>
    <property type="evidence" value="ECO:0007669"/>
    <property type="project" value="UniProtKB-KW"/>
</dbReference>
<dbReference type="Proteomes" id="UP001237642">
    <property type="component" value="Unassembled WGS sequence"/>
</dbReference>
<name>A0AAD8HMS1_9APIA</name>
<accession>A0AAD8HMS1</accession>
<dbReference type="InterPro" id="IPR038538">
    <property type="entry name" value="MTERF_sf"/>
</dbReference>
<gene>
    <name evidence="4" type="ORF">POM88_035286</name>
</gene>
<evidence type="ECO:0000313" key="5">
    <source>
        <dbReference type="Proteomes" id="UP001237642"/>
    </source>
</evidence>
<evidence type="ECO:0000256" key="2">
    <source>
        <dbReference type="ARBA" id="ARBA00022472"/>
    </source>
</evidence>
<dbReference type="FunFam" id="1.25.70.10:FF:000001">
    <property type="entry name" value="Mitochondrial transcription termination factor-like"/>
    <property type="match status" value="1"/>
</dbReference>
<evidence type="ECO:0000256" key="1">
    <source>
        <dbReference type="ARBA" id="ARBA00007692"/>
    </source>
</evidence>
<dbReference type="AlphaFoldDB" id="A0AAD8HMS1"/>
<sequence length="346" mass="39418">MSSSFQFAELEDQFAPFPLFECVKVQELGTNGCIEFLLIGICEAVIRASKYVSIGPSDMRPDRVLSLLQTFGFPQPNISKIISTDPRILQYYPEKVIKPKLDFLLSRSLSQSEVVEIVTRNPHILTRSLNNQIIPFLNLLSSVTGSYSNAVAVIKDKPFVLTYSISKCFLPNMDLLRTIGVPNSQILKLLTCYAQVLDEPHYKFRNVALKVKEIGIDLESSYFIIAVKALTFINDSAWDSRCELFRSFGFSDNEILSLFKKLPSIMCFSEKKIIERMEFFLYKLQWPLSRLATNPAVLGYSLEKRTIPRCSVLQVLVLRNYASKSFMISTILAMTEQSCIFELEVF</sequence>
<organism evidence="4 5">
    <name type="scientific">Heracleum sosnowskyi</name>
    <dbReference type="NCBI Taxonomy" id="360622"/>
    <lineage>
        <taxon>Eukaryota</taxon>
        <taxon>Viridiplantae</taxon>
        <taxon>Streptophyta</taxon>
        <taxon>Embryophyta</taxon>
        <taxon>Tracheophyta</taxon>
        <taxon>Spermatophyta</taxon>
        <taxon>Magnoliopsida</taxon>
        <taxon>eudicotyledons</taxon>
        <taxon>Gunneridae</taxon>
        <taxon>Pentapetalae</taxon>
        <taxon>asterids</taxon>
        <taxon>campanulids</taxon>
        <taxon>Apiales</taxon>
        <taxon>Apiaceae</taxon>
        <taxon>Apioideae</taxon>
        <taxon>apioid superclade</taxon>
        <taxon>Tordylieae</taxon>
        <taxon>Tordyliinae</taxon>
        <taxon>Heracleum</taxon>
    </lineage>
</organism>
<dbReference type="GO" id="GO:0003676">
    <property type="term" value="F:nucleic acid binding"/>
    <property type="evidence" value="ECO:0007669"/>
    <property type="project" value="InterPro"/>
</dbReference>
<evidence type="ECO:0000256" key="3">
    <source>
        <dbReference type="ARBA" id="ARBA00022946"/>
    </source>
</evidence>
<keyword evidence="2" id="KW-0805">Transcription regulation</keyword>
<dbReference type="InterPro" id="IPR003690">
    <property type="entry name" value="MTERF"/>
</dbReference>
<keyword evidence="3" id="KW-0809">Transit peptide</keyword>
<keyword evidence="2" id="KW-0806">Transcription termination</keyword>
<keyword evidence="2" id="KW-0804">Transcription</keyword>
<dbReference type="PANTHER" id="PTHR13068:SF236">
    <property type="entry name" value="OS02G0749800 PROTEIN"/>
    <property type="match status" value="1"/>
</dbReference>
<comment type="caution">
    <text evidence="4">The sequence shown here is derived from an EMBL/GenBank/DDBJ whole genome shotgun (WGS) entry which is preliminary data.</text>
</comment>
<protein>
    <submittedName>
        <fullName evidence="4">Uncharacterized protein</fullName>
    </submittedName>
</protein>
<dbReference type="PANTHER" id="PTHR13068">
    <property type="entry name" value="CGI-12 PROTEIN-RELATED"/>
    <property type="match status" value="1"/>
</dbReference>
<evidence type="ECO:0000313" key="4">
    <source>
        <dbReference type="EMBL" id="KAK1369194.1"/>
    </source>
</evidence>
<reference evidence="4" key="1">
    <citation type="submission" date="2023-02" db="EMBL/GenBank/DDBJ databases">
        <title>Genome of toxic invasive species Heracleum sosnowskyi carries increased number of genes despite the absence of recent whole-genome duplications.</title>
        <authorList>
            <person name="Schelkunov M."/>
            <person name="Shtratnikova V."/>
            <person name="Makarenko M."/>
            <person name="Klepikova A."/>
            <person name="Omelchenko D."/>
            <person name="Novikova G."/>
            <person name="Obukhova E."/>
            <person name="Bogdanov V."/>
            <person name="Penin A."/>
            <person name="Logacheva M."/>
        </authorList>
    </citation>
    <scope>NUCLEOTIDE SEQUENCE</scope>
    <source>
        <strain evidence="4">Hsosn_3</strain>
        <tissue evidence="4">Leaf</tissue>
    </source>
</reference>
<dbReference type="Pfam" id="PF02536">
    <property type="entry name" value="mTERF"/>
    <property type="match status" value="2"/>
</dbReference>
<proteinExistence type="inferred from homology"/>
<keyword evidence="5" id="KW-1185">Reference proteome</keyword>
<comment type="similarity">
    <text evidence="1">Belongs to the mTERF family.</text>
</comment>
<reference evidence="4" key="2">
    <citation type="submission" date="2023-05" db="EMBL/GenBank/DDBJ databases">
        <authorList>
            <person name="Schelkunov M.I."/>
        </authorList>
    </citation>
    <scope>NUCLEOTIDE SEQUENCE</scope>
    <source>
        <strain evidence="4">Hsosn_3</strain>
        <tissue evidence="4">Leaf</tissue>
    </source>
</reference>
<dbReference type="EMBL" id="JAUIZM010000008">
    <property type="protein sequence ID" value="KAK1369194.1"/>
    <property type="molecule type" value="Genomic_DNA"/>
</dbReference>
<dbReference type="SMART" id="SM00733">
    <property type="entry name" value="Mterf"/>
    <property type="match status" value="7"/>
</dbReference>
<dbReference type="Gene3D" id="1.25.70.10">
    <property type="entry name" value="Transcription termination factor 3, mitochondrial"/>
    <property type="match status" value="1"/>
</dbReference>